<dbReference type="Proteomes" id="UP000031307">
    <property type="component" value="Unassembled WGS sequence"/>
</dbReference>
<dbReference type="SMART" id="SM00470">
    <property type="entry name" value="ParB"/>
    <property type="match status" value="1"/>
</dbReference>
<dbReference type="InterPro" id="IPR050336">
    <property type="entry name" value="Chromosome_partition/occlusion"/>
</dbReference>
<dbReference type="Pfam" id="PF17762">
    <property type="entry name" value="HTH_ParB"/>
    <property type="match status" value="1"/>
</dbReference>
<dbReference type="Gene3D" id="1.10.10.2830">
    <property type="match status" value="1"/>
</dbReference>
<dbReference type="GO" id="GO:0003677">
    <property type="term" value="F:DNA binding"/>
    <property type="evidence" value="ECO:0007669"/>
    <property type="project" value="UniProtKB-KW"/>
</dbReference>
<evidence type="ECO:0000313" key="6">
    <source>
        <dbReference type="Proteomes" id="UP000031307"/>
    </source>
</evidence>
<dbReference type="Pfam" id="PF02195">
    <property type="entry name" value="ParB_N"/>
    <property type="match status" value="1"/>
</dbReference>
<keyword evidence="2" id="KW-0159">Chromosome partition</keyword>
<keyword evidence="3" id="KW-0238">DNA-binding</keyword>
<dbReference type="PANTHER" id="PTHR33375:SF1">
    <property type="entry name" value="CHROMOSOME-PARTITIONING PROTEIN PARB-RELATED"/>
    <property type="match status" value="1"/>
</dbReference>
<dbReference type="Pfam" id="PF23552">
    <property type="entry name" value="ParB_C"/>
    <property type="match status" value="1"/>
</dbReference>
<evidence type="ECO:0000313" key="5">
    <source>
        <dbReference type="EMBL" id="KIA78508.1"/>
    </source>
</evidence>
<evidence type="ECO:0000259" key="4">
    <source>
        <dbReference type="PROSITE" id="PS50943"/>
    </source>
</evidence>
<evidence type="ECO:0000256" key="1">
    <source>
        <dbReference type="ARBA" id="ARBA00006295"/>
    </source>
</evidence>
<dbReference type="FunFam" id="3.90.1530.30:FF:000001">
    <property type="entry name" value="Chromosome partitioning protein ParB"/>
    <property type="match status" value="1"/>
</dbReference>
<organism evidence="5 6">
    <name type="scientific">Parachlamydia acanthamoebae</name>
    <dbReference type="NCBI Taxonomy" id="83552"/>
    <lineage>
        <taxon>Bacteria</taxon>
        <taxon>Pseudomonadati</taxon>
        <taxon>Chlamydiota</taxon>
        <taxon>Chlamydiia</taxon>
        <taxon>Parachlamydiales</taxon>
        <taxon>Parachlamydiaceae</taxon>
        <taxon>Parachlamydia</taxon>
    </lineage>
</organism>
<dbReference type="PANTHER" id="PTHR33375">
    <property type="entry name" value="CHROMOSOME-PARTITIONING PROTEIN PARB-RELATED"/>
    <property type="match status" value="1"/>
</dbReference>
<gene>
    <name evidence="5" type="primary">parB</name>
    <name evidence="5" type="ORF">DB43_DW00040</name>
</gene>
<dbReference type="AlphaFoldDB" id="A0A0C1EEL0"/>
<comment type="similarity">
    <text evidence="1">Belongs to the ParB family.</text>
</comment>
<dbReference type="CDD" id="cd16393">
    <property type="entry name" value="SPO0J_N"/>
    <property type="match status" value="1"/>
</dbReference>
<proteinExistence type="inferred from homology"/>
<dbReference type="Gene3D" id="3.90.1530.30">
    <property type="match status" value="1"/>
</dbReference>
<name>A0A0C1EEL0_9BACT</name>
<dbReference type="SUPFAM" id="SSF110849">
    <property type="entry name" value="ParB/Sulfiredoxin"/>
    <property type="match status" value="1"/>
</dbReference>
<dbReference type="GO" id="GO:0007059">
    <property type="term" value="P:chromosome segregation"/>
    <property type="evidence" value="ECO:0007669"/>
    <property type="project" value="UniProtKB-KW"/>
</dbReference>
<dbReference type="PROSITE" id="PS50943">
    <property type="entry name" value="HTH_CROC1"/>
    <property type="match status" value="1"/>
</dbReference>
<dbReference type="EMBL" id="JSAM01000017">
    <property type="protein sequence ID" value="KIA78508.1"/>
    <property type="molecule type" value="Genomic_DNA"/>
</dbReference>
<protein>
    <submittedName>
        <fullName evidence="5">Putative chromosome-partitioning protein ParB</fullName>
    </submittedName>
</protein>
<feature type="domain" description="HTH cro/C1-type" evidence="4">
    <location>
        <begin position="129"/>
        <end position="159"/>
    </location>
</feature>
<dbReference type="SUPFAM" id="SSF109709">
    <property type="entry name" value="KorB DNA-binding domain-like"/>
    <property type="match status" value="1"/>
</dbReference>
<evidence type="ECO:0000256" key="2">
    <source>
        <dbReference type="ARBA" id="ARBA00022829"/>
    </source>
</evidence>
<dbReference type="InterPro" id="IPR004437">
    <property type="entry name" value="ParB/RepB/Spo0J"/>
</dbReference>
<dbReference type="GO" id="GO:0045881">
    <property type="term" value="P:positive regulation of sporulation resulting in formation of a cellular spore"/>
    <property type="evidence" value="ECO:0007669"/>
    <property type="project" value="TreeGrafter"/>
</dbReference>
<dbReference type="CDD" id="cd00093">
    <property type="entry name" value="HTH_XRE"/>
    <property type="match status" value="1"/>
</dbReference>
<dbReference type="InterPro" id="IPR057240">
    <property type="entry name" value="ParB_dimer_C"/>
</dbReference>
<reference evidence="5 6" key="1">
    <citation type="journal article" date="2014" name="Mol. Biol. Evol.">
        <title>Massive expansion of Ubiquitination-related gene families within the Chlamydiae.</title>
        <authorList>
            <person name="Domman D."/>
            <person name="Collingro A."/>
            <person name="Lagkouvardos I."/>
            <person name="Gehre L."/>
            <person name="Weinmaier T."/>
            <person name="Rattei T."/>
            <person name="Subtil A."/>
            <person name="Horn M."/>
        </authorList>
    </citation>
    <scope>NUCLEOTIDE SEQUENCE [LARGE SCALE GENOMIC DNA]</scope>
    <source>
        <strain evidence="5 6">OEW1</strain>
    </source>
</reference>
<dbReference type="PATRIC" id="fig|83552.4.peg.263"/>
<accession>A0A0C1EEL0</accession>
<dbReference type="NCBIfam" id="TIGR00180">
    <property type="entry name" value="parB_part"/>
    <property type="match status" value="1"/>
</dbReference>
<dbReference type="GO" id="GO:0005694">
    <property type="term" value="C:chromosome"/>
    <property type="evidence" value="ECO:0007669"/>
    <property type="project" value="TreeGrafter"/>
</dbReference>
<evidence type="ECO:0000256" key="3">
    <source>
        <dbReference type="ARBA" id="ARBA00023125"/>
    </source>
</evidence>
<dbReference type="InterPro" id="IPR036086">
    <property type="entry name" value="ParB/Sulfiredoxin_sf"/>
</dbReference>
<dbReference type="InterPro" id="IPR041468">
    <property type="entry name" value="HTH_ParB/Spo0J"/>
</dbReference>
<comment type="caution">
    <text evidence="5">The sequence shown here is derived from an EMBL/GenBank/DDBJ whole genome shotgun (WGS) entry which is preliminary data.</text>
</comment>
<dbReference type="FunFam" id="1.10.10.2830:FF:000001">
    <property type="entry name" value="Chromosome partitioning protein ParB"/>
    <property type="match status" value="1"/>
</dbReference>
<dbReference type="InterPro" id="IPR001387">
    <property type="entry name" value="Cro/C1-type_HTH"/>
</dbReference>
<sequence>MMNQVVEKKNNEETFYQEELVEVQLSQIQVNPFQPRRNFSEEELDELACSIKAVGILHPPLVRLVTNEANEKKYEIISGERRCRAAQIAGLTTLKVVVRNSCEQLSAQAALIENVQRVDLNPIEVAKALKSLMLEFGFSQDELAGRIGKKRSTVSNYLRLLTLPKYIQDDVSKNVITMGHAKAILSQPDLEKQHLLYELILRDELTVREAEQASLRIQEKAKKNALVYANRDFFLEQLSEKLQRKLGTKVHILGKGKKGRITIDYYSLDDLDRVLSFFESEGADP</sequence>
<dbReference type="InterPro" id="IPR003115">
    <property type="entry name" value="ParB_N"/>
</dbReference>